<dbReference type="InterPro" id="IPR029063">
    <property type="entry name" value="SAM-dependent_MTases_sf"/>
</dbReference>
<dbReference type="EMBL" id="CP003639">
    <property type="protein sequence ID" value="AFM40317.1"/>
    <property type="molecule type" value="Genomic_DNA"/>
</dbReference>
<dbReference type="Proteomes" id="UP000002892">
    <property type="component" value="Chromosome"/>
</dbReference>
<reference evidence="7 8" key="1">
    <citation type="journal article" date="2012" name="J. Bacteriol.">
        <title>Complete genome sequences of Desulfosporosinus orientis DSM765T, Desulfosporosinus youngiae DSM17734T, Desulfosporosinus meridiei DSM13257T, and Desulfosporosinus acidiphilus DSM22704T.</title>
        <authorList>
            <person name="Pester M."/>
            <person name="Brambilla E."/>
            <person name="Alazard D."/>
            <person name="Rattei T."/>
            <person name="Weinmaier T."/>
            <person name="Han J."/>
            <person name="Lucas S."/>
            <person name="Lapidus A."/>
            <person name="Cheng J.F."/>
            <person name="Goodwin L."/>
            <person name="Pitluck S."/>
            <person name="Peters L."/>
            <person name="Ovchinnikova G."/>
            <person name="Teshima H."/>
            <person name="Detter J.C."/>
            <person name="Han C.S."/>
            <person name="Tapia R."/>
            <person name="Land M.L."/>
            <person name="Hauser L."/>
            <person name="Kyrpides N.C."/>
            <person name="Ivanova N.N."/>
            <person name="Pagani I."/>
            <person name="Huntmann M."/>
            <person name="Wei C.L."/>
            <person name="Davenport K.W."/>
            <person name="Daligault H."/>
            <person name="Chain P.S."/>
            <person name="Chen A."/>
            <person name="Mavromatis K."/>
            <person name="Markowitz V."/>
            <person name="Szeto E."/>
            <person name="Mikhailova N."/>
            <person name="Pati A."/>
            <person name="Wagner M."/>
            <person name="Woyke T."/>
            <person name="Ollivier B."/>
            <person name="Klenk H.P."/>
            <person name="Spring S."/>
            <person name="Loy A."/>
        </authorList>
    </citation>
    <scope>NUCLEOTIDE SEQUENCE [LARGE SCALE GENOMIC DNA]</scope>
    <source>
        <strain evidence="8">DSM 22704 / JCM 16185 / SJ4</strain>
    </source>
</reference>
<evidence type="ECO:0000256" key="3">
    <source>
        <dbReference type="ARBA" id="ARBA00022679"/>
    </source>
</evidence>
<dbReference type="InterPro" id="IPR036086">
    <property type="entry name" value="ParB/Sulfiredoxin_sf"/>
</dbReference>
<dbReference type="EC" id="2.1.1.-" evidence="5"/>
<dbReference type="HOGENOM" id="CLU_024927_0_0_9"/>
<dbReference type="PROSITE" id="PS00092">
    <property type="entry name" value="N6_MTASE"/>
    <property type="match status" value="1"/>
</dbReference>
<dbReference type="InterPro" id="IPR002052">
    <property type="entry name" value="DNA_methylase_N6_adenine_CS"/>
</dbReference>
<accession>I4D3E3</accession>
<dbReference type="InterPro" id="IPR003115">
    <property type="entry name" value="ParB_N"/>
</dbReference>
<keyword evidence="4" id="KW-0680">Restriction system</keyword>
<dbReference type="Pfam" id="PF02195">
    <property type="entry name" value="ParB_N"/>
    <property type="match status" value="1"/>
</dbReference>
<dbReference type="eggNOG" id="COG0863">
    <property type="taxonomic scope" value="Bacteria"/>
</dbReference>
<dbReference type="PIRSF" id="PIRSF036758">
    <property type="entry name" value="Aden_M_ParB"/>
    <property type="match status" value="1"/>
</dbReference>
<name>I4D3E3_DESAJ</name>
<gene>
    <name evidence="7" type="ordered locus">Desaci_1291</name>
</gene>
<dbReference type="KEGG" id="dai:Desaci_1291"/>
<dbReference type="Pfam" id="PF01555">
    <property type="entry name" value="N6_N4_Mtase"/>
    <property type="match status" value="1"/>
</dbReference>
<protein>
    <recommendedName>
        <fullName evidence="5">Methyltransferase</fullName>
        <ecNumber evidence="5">2.1.1.-</ecNumber>
    </recommendedName>
</protein>
<dbReference type="SUPFAM" id="SSF53335">
    <property type="entry name" value="S-adenosyl-L-methionine-dependent methyltransferases"/>
    <property type="match status" value="1"/>
</dbReference>
<dbReference type="REBASE" id="49203">
    <property type="entry name" value="M.DacSJ4ORF1291P"/>
</dbReference>
<evidence type="ECO:0000313" key="7">
    <source>
        <dbReference type="EMBL" id="AFM40317.1"/>
    </source>
</evidence>
<dbReference type="AlphaFoldDB" id="I4D3E3"/>
<dbReference type="GO" id="GO:0008170">
    <property type="term" value="F:N-methyltransferase activity"/>
    <property type="evidence" value="ECO:0007669"/>
    <property type="project" value="InterPro"/>
</dbReference>
<evidence type="ECO:0000256" key="5">
    <source>
        <dbReference type="RuleBase" id="RU362026"/>
    </source>
</evidence>
<evidence type="ECO:0000256" key="2">
    <source>
        <dbReference type="ARBA" id="ARBA00022603"/>
    </source>
</evidence>
<dbReference type="Gene3D" id="3.90.1530.10">
    <property type="entry name" value="Conserved hypothetical protein from pyrococcus furiosus pfu- 392566-001, ParB domain"/>
    <property type="match status" value="1"/>
</dbReference>
<dbReference type="CDD" id="cd16401">
    <property type="entry name" value="ParB_N_like_MT"/>
    <property type="match status" value="1"/>
</dbReference>
<dbReference type="Gene3D" id="3.40.50.150">
    <property type="entry name" value="Vaccinia Virus protein VP39"/>
    <property type="match status" value="1"/>
</dbReference>
<dbReference type="PRINTS" id="PR00508">
    <property type="entry name" value="S21N4MTFRASE"/>
</dbReference>
<organism evidence="7 8">
    <name type="scientific">Desulfosporosinus acidiphilus (strain DSM 22704 / JCM 16185 / SJ4)</name>
    <dbReference type="NCBI Taxonomy" id="646529"/>
    <lineage>
        <taxon>Bacteria</taxon>
        <taxon>Bacillati</taxon>
        <taxon>Bacillota</taxon>
        <taxon>Clostridia</taxon>
        <taxon>Eubacteriales</taxon>
        <taxon>Desulfitobacteriaceae</taxon>
        <taxon>Desulfosporosinus</taxon>
    </lineage>
</organism>
<dbReference type="InterPro" id="IPR002941">
    <property type="entry name" value="DNA_methylase_N4/N6"/>
</dbReference>
<dbReference type="GO" id="GO:0003677">
    <property type="term" value="F:DNA binding"/>
    <property type="evidence" value="ECO:0007669"/>
    <property type="project" value="InterPro"/>
</dbReference>
<feature type="domain" description="ParB-like N-terminal" evidence="6">
    <location>
        <begin position="4"/>
        <end position="93"/>
    </location>
</feature>
<evidence type="ECO:0000313" key="8">
    <source>
        <dbReference type="Proteomes" id="UP000002892"/>
    </source>
</evidence>
<evidence type="ECO:0000259" key="6">
    <source>
        <dbReference type="SMART" id="SM00470"/>
    </source>
</evidence>
<dbReference type="STRING" id="646529.Desaci_1291"/>
<sequence length="417" mass="47433">MDIQKIPAEKLNPAKYNPRKNLKPGDTDYEKLRRSIEEFGYVEPVIWNKQTGNIVGGHQRYKILTEQGVKDIDCVVVDMDEQHEKALNIALNKVAGEWDMPLLTDLLKDLDESGFEVSLTGFEAEELDELFGNSGTEGSQEVEEDDFDTDAAVAKIETPISQRGDIWQLGKHRLMCGDSTLSEDMAKLMDGQQCDLVLTDPPYNVDYQGATKDKLKIQNDKMEDDKFLAFLTDAFTQMYEHSKKGAAIYVFHADSEGYNFRAAFKHAGYTLRQCLVWVKNSMVLGRQDYQWRHEPILYGWKDGASHSWYSDRKQTTVVEFDKPHRNSTHPTIKPLGLVGYYIENSSKAGDLVLDPFSGSFSTGIACEQTHRICYGMEMDPKYVDVCASRYIEHKGGSDDVYLIRNGEKVAWKDIKQV</sequence>
<dbReference type="OrthoDB" id="9773571at2"/>
<proteinExistence type="inferred from homology"/>
<evidence type="ECO:0000256" key="4">
    <source>
        <dbReference type="ARBA" id="ARBA00022747"/>
    </source>
</evidence>
<keyword evidence="3" id="KW-0808">Transferase</keyword>
<keyword evidence="2 7" id="KW-0489">Methyltransferase</keyword>
<dbReference type="GO" id="GO:0009307">
    <property type="term" value="P:DNA restriction-modification system"/>
    <property type="evidence" value="ECO:0007669"/>
    <property type="project" value="UniProtKB-KW"/>
</dbReference>
<dbReference type="SUPFAM" id="SSF110849">
    <property type="entry name" value="ParB/Sulfiredoxin"/>
    <property type="match status" value="1"/>
</dbReference>
<dbReference type="InterPro" id="IPR015840">
    <property type="entry name" value="DNA_MeTrfase_ParB"/>
</dbReference>
<dbReference type="RefSeq" id="WP_014826324.1">
    <property type="nucleotide sequence ID" value="NC_018068.1"/>
</dbReference>
<keyword evidence="8" id="KW-1185">Reference proteome</keyword>
<dbReference type="eggNOG" id="COG1475">
    <property type="taxonomic scope" value="Bacteria"/>
</dbReference>
<evidence type="ECO:0000256" key="1">
    <source>
        <dbReference type="ARBA" id="ARBA00006594"/>
    </source>
</evidence>
<dbReference type="GO" id="GO:0032259">
    <property type="term" value="P:methylation"/>
    <property type="evidence" value="ECO:0007669"/>
    <property type="project" value="UniProtKB-KW"/>
</dbReference>
<dbReference type="SMART" id="SM00470">
    <property type="entry name" value="ParB"/>
    <property type="match status" value="1"/>
</dbReference>
<comment type="similarity">
    <text evidence="1 5">Belongs to the N(4)/N(6)-methyltransferase family.</text>
</comment>
<dbReference type="InterPro" id="IPR001091">
    <property type="entry name" value="RM_Methyltransferase"/>
</dbReference>